<keyword evidence="1" id="KW-1133">Transmembrane helix</keyword>
<gene>
    <name evidence="2" type="ORF">SAMN05660874_04282</name>
</gene>
<keyword evidence="1" id="KW-0472">Membrane</keyword>
<evidence type="ECO:0000313" key="3">
    <source>
        <dbReference type="Proteomes" id="UP000198852"/>
    </source>
</evidence>
<keyword evidence="3" id="KW-1185">Reference proteome</keyword>
<proteinExistence type="predicted"/>
<name>A0A1I6TV49_9PSEU</name>
<dbReference type="AlphaFoldDB" id="A0A1I6TV49"/>
<accession>A0A1I6TV49</accession>
<dbReference type="EMBL" id="FOZX01000008">
    <property type="protein sequence ID" value="SFS93041.1"/>
    <property type="molecule type" value="Genomic_DNA"/>
</dbReference>
<protein>
    <submittedName>
        <fullName evidence="2">Uncharacterized protein</fullName>
    </submittedName>
</protein>
<sequence>MKIDATKPATAGTVVGWLLLALAILVWLVVIPLTGSALFFATRITVEAGFATIGAVIYGILGAIGFSAIAASEHRSSRPALWIYLALLAVAILTTVTLNTQY</sequence>
<evidence type="ECO:0000256" key="1">
    <source>
        <dbReference type="SAM" id="Phobius"/>
    </source>
</evidence>
<dbReference type="RefSeq" id="WP_093420913.1">
    <property type="nucleotide sequence ID" value="NZ_FOZX01000008.1"/>
</dbReference>
<feature type="transmembrane region" description="Helical" evidence="1">
    <location>
        <begin position="81"/>
        <end position="100"/>
    </location>
</feature>
<organism evidence="2 3">
    <name type="scientific">Saccharopolyspora flava</name>
    <dbReference type="NCBI Taxonomy" id="95161"/>
    <lineage>
        <taxon>Bacteria</taxon>
        <taxon>Bacillati</taxon>
        <taxon>Actinomycetota</taxon>
        <taxon>Actinomycetes</taxon>
        <taxon>Pseudonocardiales</taxon>
        <taxon>Pseudonocardiaceae</taxon>
        <taxon>Saccharopolyspora</taxon>
    </lineage>
</organism>
<keyword evidence="1" id="KW-0812">Transmembrane</keyword>
<evidence type="ECO:0000313" key="2">
    <source>
        <dbReference type="EMBL" id="SFS93041.1"/>
    </source>
</evidence>
<feature type="transmembrane region" description="Helical" evidence="1">
    <location>
        <begin position="17"/>
        <end position="41"/>
    </location>
</feature>
<feature type="transmembrane region" description="Helical" evidence="1">
    <location>
        <begin position="48"/>
        <end position="69"/>
    </location>
</feature>
<dbReference type="STRING" id="95161.SAMN05660874_04282"/>
<reference evidence="3" key="1">
    <citation type="submission" date="2016-10" db="EMBL/GenBank/DDBJ databases">
        <authorList>
            <person name="Varghese N."/>
            <person name="Submissions S."/>
        </authorList>
    </citation>
    <scope>NUCLEOTIDE SEQUENCE [LARGE SCALE GENOMIC DNA]</scope>
    <source>
        <strain evidence="3">DSM 44771</strain>
    </source>
</reference>
<dbReference type="Proteomes" id="UP000198852">
    <property type="component" value="Unassembled WGS sequence"/>
</dbReference>